<dbReference type="Proteomes" id="UP000064921">
    <property type="component" value="Chromosome"/>
</dbReference>
<protein>
    <recommendedName>
        <fullName evidence="6">O-antigen ligase-related domain-containing protein</fullName>
    </recommendedName>
</protein>
<gene>
    <name evidence="7" type="ORF">APZ00_01040</name>
</gene>
<feature type="transmembrane region" description="Helical" evidence="5">
    <location>
        <begin position="12"/>
        <end position="32"/>
    </location>
</feature>
<evidence type="ECO:0000256" key="1">
    <source>
        <dbReference type="ARBA" id="ARBA00004141"/>
    </source>
</evidence>
<keyword evidence="4 5" id="KW-0472">Membrane</keyword>
<feature type="transmembrane region" description="Helical" evidence="5">
    <location>
        <begin position="64"/>
        <end position="90"/>
    </location>
</feature>
<dbReference type="EMBL" id="CP013068">
    <property type="protein sequence ID" value="ALV25840.1"/>
    <property type="molecule type" value="Genomic_DNA"/>
</dbReference>
<keyword evidence="8" id="KW-1185">Reference proteome</keyword>
<comment type="subcellular location">
    <subcellularLocation>
        <location evidence="1">Membrane</location>
        <topology evidence="1">Multi-pass membrane protein</topology>
    </subcellularLocation>
</comment>
<evidence type="ECO:0000313" key="7">
    <source>
        <dbReference type="EMBL" id="ALV25840.1"/>
    </source>
</evidence>
<sequence length="242" mass="26959">MIFICAVIVLMYNRWMGIFSAIVFLPVAFLLLYKSQSATSVAGVLAFVPLFWALLTVHRFGRQWLPVVLIVLLTFGGIFILTIDVFIGLFSSALDKDVSFTGRVPLWSAVLQDWSERPILGFGTGGYFNELRIAEFTRRLGWDADNAHNGFLEALLDVGLLGLLLLIMSIYLLLKKSIVGFSEGKVAANFVCYILVILMVQNTMESAFMRPSNIIWVLFVAACIHVSDLRKNSVGGQIGKRK</sequence>
<feature type="transmembrane region" description="Helical" evidence="5">
    <location>
        <begin position="154"/>
        <end position="174"/>
    </location>
</feature>
<dbReference type="InterPro" id="IPR051533">
    <property type="entry name" value="WaaL-like"/>
</dbReference>
<evidence type="ECO:0000256" key="2">
    <source>
        <dbReference type="ARBA" id="ARBA00022692"/>
    </source>
</evidence>
<dbReference type="KEGG" id="pphr:APZ00_01040"/>
<keyword evidence="2 5" id="KW-0812">Transmembrane</keyword>
<evidence type="ECO:0000259" key="6">
    <source>
        <dbReference type="Pfam" id="PF04932"/>
    </source>
</evidence>
<proteinExistence type="predicted"/>
<accession>A0A0U3N869</accession>
<reference evidence="7 8" key="1">
    <citation type="submission" date="2015-10" db="EMBL/GenBank/DDBJ databases">
        <title>The world's first case of liver abscess caused by Pannonibacter phragmitetus.</title>
        <authorList>
            <person name="Ming D."/>
            <person name="Wang M."/>
            <person name="Zhou Y."/>
            <person name="Jiang T."/>
            <person name="Hu S."/>
        </authorList>
    </citation>
    <scope>NUCLEOTIDE SEQUENCE [LARGE SCALE GENOMIC DNA]</scope>
    <source>
        <strain evidence="7 8">31801</strain>
    </source>
</reference>
<evidence type="ECO:0000256" key="5">
    <source>
        <dbReference type="SAM" id="Phobius"/>
    </source>
</evidence>
<dbReference type="Pfam" id="PF04932">
    <property type="entry name" value="Wzy_C"/>
    <property type="match status" value="1"/>
</dbReference>
<dbReference type="AlphaFoldDB" id="A0A0U3N869"/>
<name>A0A0U3N869_9HYPH</name>
<evidence type="ECO:0000256" key="3">
    <source>
        <dbReference type="ARBA" id="ARBA00022989"/>
    </source>
</evidence>
<feature type="domain" description="O-antigen ligase-related" evidence="6">
    <location>
        <begin position="28"/>
        <end position="167"/>
    </location>
</feature>
<keyword evidence="3 5" id="KW-1133">Transmembrane helix</keyword>
<organism evidence="7 8">
    <name type="scientific">Pannonibacter phragmitetus</name>
    <dbReference type="NCBI Taxonomy" id="121719"/>
    <lineage>
        <taxon>Bacteria</taxon>
        <taxon>Pseudomonadati</taxon>
        <taxon>Pseudomonadota</taxon>
        <taxon>Alphaproteobacteria</taxon>
        <taxon>Hyphomicrobiales</taxon>
        <taxon>Stappiaceae</taxon>
        <taxon>Pannonibacter</taxon>
    </lineage>
</organism>
<dbReference type="GO" id="GO:0016020">
    <property type="term" value="C:membrane"/>
    <property type="evidence" value="ECO:0007669"/>
    <property type="project" value="UniProtKB-SubCell"/>
</dbReference>
<dbReference type="PANTHER" id="PTHR37422">
    <property type="entry name" value="TEICHURONIC ACID BIOSYNTHESIS PROTEIN TUAE"/>
    <property type="match status" value="1"/>
</dbReference>
<dbReference type="PANTHER" id="PTHR37422:SF13">
    <property type="entry name" value="LIPOPOLYSACCHARIDE BIOSYNTHESIS PROTEIN PA4999-RELATED"/>
    <property type="match status" value="1"/>
</dbReference>
<feature type="transmembrane region" description="Helical" evidence="5">
    <location>
        <begin position="186"/>
        <end position="204"/>
    </location>
</feature>
<evidence type="ECO:0000256" key="4">
    <source>
        <dbReference type="ARBA" id="ARBA00023136"/>
    </source>
</evidence>
<dbReference type="STRING" id="121719.APZ00_01040"/>
<feature type="transmembrane region" description="Helical" evidence="5">
    <location>
        <begin position="38"/>
        <end position="57"/>
    </location>
</feature>
<evidence type="ECO:0000313" key="8">
    <source>
        <dbReference type="Proteomes" id="UP000064921"/>
    </source>
</evidence>
<dbReference type="InterPro" id="IPR007016">
    <property type="entry name" value="O-antigen_ligase-rel_domated"/>
</dbReference>
<feature type="transmembrane region" description="Helical" evidence="5">
    <location>
        <begin position="210"/>
        <end position="227"/>
    </location>
</feature>